<dbReference type="STRING" id="1050174.CEPID_12385"/>
<dbReference type="Gene3D" id="2.30.30.1210">
    <property type="entry name" value="Domain of unknown function DUF1541"/>
    <property type="match status" value="1"/>
</dbReference>
<dbReference type="AlphaFoldDB" id="A0A0G3GT49"/>
<dbReference type="EMBL" id="CP011541">
    <property type="protein sequence ID" value="AKK04299.1"/>
    <property type="molecule type" value="Genomic_DNA"/>
</dbReference>
<feature type="signal peptide" evidence="2">
    <location>
        <begin position="1"/>
        <end position="23"/>
    </location>
</feature>
<dbReference type="KEGG" id="cei:CEPID_12385"/>
<organism evidence="4 5">
    <name type="scientific">Corynebacterium epidermidicanis</name>
    <dbReference type="NCBI Taxonomy" id="1050174"/>
    <lineage>
        <taxon>Bacteria</taxon>
        <taxon>Bacillati</taxon>
        <taxon>Actinomycetota</taxon>
        <taxon>Actinomycetes</taxon>
        <taxon>Mycobacteriales</taxon>
        <taxon>Corynebacteriaceae</taxon>
        <taxon>Corynebacterium</taxon>
    </lineage>
</organism>
<evidence type="ECO:0000259" key="3">
    <source>
        <dbReference type="Pfam" id="PF07563"/>
    </source>
</evidence>
<reference evidence="4 5" key="1">
    <citation type="submission" date="2015-05" db="EMBL/GenBank/DDBJ databases">
        <title>Complete genome sequence of Corynebacterium epidermidicanis DSM 45586, isolated from the skin of a dog suffering from pruritus.</title>
        <authorList>
            <person name="Ruckert C."/>
            <person name="Albersmeier A."/>
            <person name="Winkler A."/>
            <person name="Tauch A."/>
        </authorList>
    </citation>
    <scope>NUCLEOTIDE SEQUENCE [LARGE SCALE GENOMIC DNA]</scope>
    <source>
        <strain evidence="4 5">DSM 45586</strain>
    </source>
</reference>
<feature type="domain" description="DUF1541" evidence="3">
    <location>
        <begin position="133"/>
        <end position="182"/>
    </location>
</feature>
<gene>
    <name evidence="4" type="ORF">CEPID_12385</name>
</gene>
<accession>A0A0G3GT49</accession>
<dbReference type="PROSITE" id="PS51257">
    <property type="entry name" value="PROKAR_LIPOPROTEIN"/>
    <property type="match status" value="1"/>
</dbReference>
<name>A0A0G3GT49_9CORY</name>
<dbReference type="InterPro" id="IPR011438">
    <property type="entry name" value="DUF1541"/>
</dbReference>
<evidence type="ECO:0000256" key="2">
    <source>
        <dbReference type="SAM" id="SignalP"/>
    </source>
</evidence>
<evidence type="ECO:0000313" key="5">
    <source>
        <dbReference type="Proteomes" id="UP000035368"/>
    </source>
</evidence>
<dbReference type="Proteomes" id="UP000035368">
    <property type="component" value="Chromosome"/>
</dbReference>
<evidence type="ECO:0000313" key="4">
    <source>
        <dbReference type="EMBL" id="AKK04299.1"/>
    </source>
</evidence>
<evidence type="ECO:0000256" key="1">
    <source>
        <dbReference type="SAM" id="MobiDB-lite"/>
    </source>
</evidence>
<dbReference type="OrthoDB" id="1701949at2"/>
<feature type="compositionally biased region" description="Polar residues" evidence="1">
    <location>
        <begin position="26"/>
        <end position="40"/>
    </location>
</feature>
<dbReference type="PATRIC" id="fig|1050174.4.peg.2500"/>
<keyword evidence="2" id="KW-0732">Signal</keyword>
<keyword evidence="5" id="KW-1185">Reference proteome</keyword>
<proteinExistence type="predicted"/>
<dbReference type="Pfam" id="PF07563">
    <property type="entry name" value="DUF1541"/>
    <property type="match status" value="2"/>
</dbReference>
<dbReference type="RefSeq" id="WP_047241158.1">
    <property type="nucleotide sequence ID" value="NZ_CP011541.1"/>
</dbReference>
<feature type="domain" description="DUF1541" evidence="3">
    <location>
        <begin position="71"/>
        <end position="121"/>
    </location>
</feature>
<feature type="region of interest" description="Disordered" evidence="1">
    <location>
        <begin position="26"/>
        <end position="60"/>
    </location>
</feature>
<feature type="chain" id="PRO_5039492391" evidence="2">
    <location>
        <begin position="24"/>
        <end position="188"/>
    </location>
</feature>
<protein>
    <submittedName>
        <fullName evidence="4">Putative DUF1541 family protein</fullName>
    </submittedName>
</protein>
<sequence length="188" mass="19775">MNRRARFASAVLVTVALGLTGCANTQKDSTTKVDTATKAPSVSHEGHNHGADGGAAPAGMTKAASPKFTTGQHVTLQADHMPGMQGADATIVAAYDTHTYSVTYTPTTGGAQVNDHKWVVQEELLNQSQPAKPGDQVTLNADHMTGMKGAVATVDSVVTEPVYMVDVTSGEMPMKNHKWVTESEIKAK</sequence>